<dbReference type="InterPro" id="IPR018030">
    <property type="entry name" value="Fimbrial_membr_usher_CS"/>
</dbReference>
<dbReference type="InterPro" id="IPR000015">
    <property type="entry name" value="Fimb_usher"/>
</dbReference>
<dbReference type="EMBL" id="FNQS01000014">
    <property type="protein sequence ID" value="SEA99206.1"/>
    <property type="molecule type" value="Genomic_DNA"/>
</dbReference>
<evidence type="ECO:0000256" key="4">
    <source>
        <dbReference type="ARBA" id="ARBA00022452"/>
    </source>
</evidence>
<dbReference type="PANTHER" id="PTHR30451">
    <property type="entry name" value="OUTER MEMBRANE USHER PROTEIN"/>
    <property type="match status" value="1"/>
</dbReference>
<keyword evidence="9 10" id="KW-0998">Cell outer membrane</keyword>
<dbReference type="SUPFAM" id="SSF141729">
    <property type="entry name" value="FimD N-terminal domain-like"/>
    <property type="match status" value="1"/>
</dbReference>
<dbReference type="FunFam" id="2.60.40.2610:FF:000001">
    <property type="entry name" value="Outer membrane fimbrial usher protein"/>
    <property type="match status" value="1"/>
</dbReference>
<evidence type="ECO:0000259" key="13">
    <source>
        <dbReference type="Pfam" id="PF13954"/>
    </source>
</evidence>
<dbReference type="InterPro" id="IPR043142">
    <property type="entry name" value="PapC-like_C_sf"/>
</dbReference>
<evidence type="ECO:0000256" key="7">
    <source>
        <dbReference type="ARBA" id="ARBA00022729"/>
    </source>
</evidence>
<evidence type="ECO:0000256" key="8">
    <source>
        <dbReference type="ARBA" id="ARBA00023136"/>
    </source>
</evidence>
<feature type="domain" description="PapC-like C-terminal" evidence="12">
    <location>
        <begin position="814"/>
        <end position="875"/>
    </location>
</feature>
<feature type="transmembrane region" description="Helical" evidence="11">
    <location>
        <begin position="21"/>
        <end position="39"/>
    </location>
</feature>
<feature type="domain" description="PapC N-terminal" evidence="13">
    <location>
        <begin position="47"/>
        <end position="211"/>
    </location>
</feature>
<keyword evidence="6 10" id="KW-0812">Transmembrane</keyword>
<dbReference type="Proteomes" id="UP000187280">
    <property type="component" value="Unassembled WGS sequence"/>
</dbReference>
<dbReference type="AlphaFoldDB" id="A0A1H4FPG5"/>
<dbReference type="Pfam" id="PF00577">
    <property type="entry name" value="Usher"/>
    <property type="match status" value="1"/>
</dbReference>
<dbReference type="FunFam" id="2.60.40.3110:FF:000001">
    <property type="entry name" value="Putative fimbrial outer membrane usher"/>
    <property type="match status" value="1"/>
</dbReference>
<dbReference type="Gene3D" id="2.60.40.2610">
    <property type="entry name" value="Outer membrane usher protein FimD, plug domain"/>
    <property type="match status" value="1"/>
</dbReference>
<dbReference type="NCBIfam" id="NF011740">
    <property type="entry name" value="PRK15193.1"/>
    <property type="match status" value="1"/>
</dbReference>
<evidence type="ECO:0000256" key="2">
    <source>
        <dbReference type="ARBA" id="ARBA00008064"/>
    </source>
</evidence>
<dbReference type="InterPro" id="IPR037224">
    <property type="entry name" value="PapC_N_sf"/>
</dbReference>
<evidence type="ECO:0000313" key="15">
    <source>
        <dbReference type="Proteomes" id="UP000187280"/>
    </source>
</evidence>
<gene>
    <name evidence="14" type="ORF">SAMN02982996_03180</name>
</gene>
<keyword evidence="7" id="KW-0732">Signal</keyword>
<keyword evidence="11" id="KW-1133">Transmembrane helix</keyword>
<dbReference type="InterPro" id="IPR042186">
    <property type="entry name" value="FimD_plug_dom"/>
</dbReference>
<dbReference type="PROSITE" id="PS01151">
    <property type="entry name" value="FIMBRIAL_USHER"/>
    <property type="match status" value="1"/>
</dbReference>
<organism evidence="14 15">
    <name type="scientific">Lonsdalea quercina</name>
    <dbReference type="NCBI Taxonomy" id="71657"/>
    <lineage>
        <taxon>Bacteria</taxon>
        <taxon>Pseudomonadati</taxon>
        <taxon>Pseudomonadota</taxon>
        <taxon>Gammaproteobacteria</taxon>
        <taxon>Enterobacterales</taxon>
        <taxon>Pectobacteriaceae</taxon>
        <taxon>Lonsdalea</taxon>
    </lineage>
</organism>
<evidence type="ECO:0000256" key="3">
    <source>
        <dbReference type="ARBA" id="ARBA00022448"/>
    </source>
</evidence>
<dbReference type="GO" id="GO:0015473">
    <property type="term" value="F:fimbrial usher porin activity"/>
    <property type="evidence" value="ECO:0007669"/>
    <property type="project" value="InterPro"/>
</dbReference>
<protein>
    <submittedName>
        <fullName evidence="14">Outer membrane usher protein</fullName>
    </submittedName>
</protein>
<keyword evidence="4" id="KW-1134">Transmembrane beta strand</keyword>
<dbReference type="Pfam" id="PF13954">
    <property type="entry name" value="PapC_N"/>
    <property type="match status" value="1"/>
</dbReference>
<dbReference type="PANTHER" id="PTHR30451:SF21">
    <property type="entry name" value="FIMBRIAL USHER DOMAIN-CONTAINING PROTEIN YDET-RELATED"/>
    <property type="match status" value="1"/>
</dbReference>
<dbReference type="Gene3D" id="2.60.40.3110">
    <property type="match status" value="1"/>
</dbReference>
<dbReference type="Gene3D" id="3.10.20.410">
    <property type="match status" value="1"/>
</dbReference>
<dbReference type="GO" id="GO:0009297">
    <property type="term" value="P:pilus assembly"/>
    <property type="evidence" value="ECO:0007669"/>
    <property type="project" value="InterPro"/>
</dbReference>
<evidence type="ECO:0000256" key="6">
    <source>
        <dbReference type="ARBA" id="ARBA00022692"/>
    </source>
</evidence>
<comment type="similarity">
    <text evidence="2 10">Belongs to the fimbrial export usher family.</text>
</comment>
<evidence type="ECO:0000256" key="9">
    <source>
        <dbReference type="ARBA" id="ARBA00023237"/>
    </source>
</evidence>
<sequence length="891" mass="97136">MQILHDNKQHKGKTAPENRRFCAISSVAAWVTAALMLPLCAHAELYFPAELIASDAQMVADLSRFGKEGAQLPGNYQVDIYVNHQQVASRNLRFTEAVGHGDPRSGASGAEKQDASDILDKTGLMACLTRQDLEEFGVNLTSFPVLNAIKDDACISPGRYIPQASTSFDFQKMRLDISIPQAAMHNRARGYISPKKWDEGINAALLNYSFSGNINHGRYSNSSSHYLNLNSGLNVGPWRLRDYRTWNEYESRYYRYRKWQRIKTYAERAIVPLRSELVMGESTTSGDVFDSLGFRGMQVATDDNMYPDSLRGFAPVIRGVATTNAKVSIKQNGYRVYQTFVSPGAFAINDLYPVYSSGDLEVTVTEADGSTHTFTVPYSSVPVLQREGHLKYSLTAGRYQAGSDSYNSPEFAQGTLIWGLPHNITVYGGMQYSQNYLSGLIGGGLNLGLLGAFSADITQADSTLVDGSRHQGQSLRFLYARSLNSLGTTFQLTGYRYSTQGFHSLDETALKGMTGWRYDTDTVDVEGKPVKRPYTDYYNLYNNRRAKVQASISQRVGKIGSVYLTGVRQTYWNRTGAADSLQAGFNSSVGSVSYSLSWSYSRETGQSGADKSLYLSLSVPLDAFLSGDRENRHHPVYATYSAGQDTTGNITHQAGLSGTALEGNNLGWNVSQGYSRTSGDSGSVSASYQGGYGSSNAGYSYSSTYKQVSYGVSGGGLLHANGLTLGQQIGETGVLIAAPGVSGVAVENEAGVRTDWRGYAIKPYATIYRENRIALDTASLDDHTDIDYAVSRVVPTRGAIVRARFKGYSGSRILMTLMYRGKPVPFGAMVTAGERSGIVGDDGLVFLSGMPREGTVNADWGDGAGRRCSAPWSLPADAEKQSVVRINMECH</sequence>
<dbReference type="GO" id="GO:0009279">
    <property type="term" value="C:cell outer membrane"/>
    <property type="evidence" value="ECO:0007669"/>
    <property type="project" value="UniProtKB-SubCell"/>
</dbReference>
<evidence type="ECO:0000256" key="10">
    <source>
        <dbReference type="RuleBase" id="RU003884"/>
    </source>
</evidence>
<evidence type="ECO:0000256" key="1">
    <source>
        <dbReference type="ARBA" id="ARBA00004571"/>
    </source>
</evidence>
<name>A0A1H4FPG5_9GAMM</name>
<keyword evidence="3 10" id="KW-0813">Transport</keyword>
<reference evidence="14 15" key="1">
    <citation type="submission" date="2016-10" db="EMBL/GenBank/DDBJ databases">
        <authorList>
            <person name="de Groot N.N."/>
        </authorList>
    </citation>
    <scope>NUCLEOTIDE SEQUENCE [LARGE SCALE GENOMIC DNA]</scope>
    <source>
        <strain evidence="14 15">ATCC 29281</strain>
    </source>
</reference>
<dbReference type="InterPro" id="IPR025885">
    <property type="entry name" value="PapC_N"/>
</dbReference>
<keyword evidence="5 10" id="KW-1029">Fimbrium biogenesis</keyword>
<evidence type="ECO:0000259" key="12">
    <source>
        <dbReference type="Pfam" id="PF13953"/>
    </source>
</evidence>
<evidence type="ECO:0000256" key="5">
    <source>
        <dbReference type="ARBA" id="ARBA00022558"/>
    </source>
</evidence>
<evidence type="ECO:0000313" key="14">
    <source>
        <dbReference type="EMBL" id="SEA99206.1"/>
    </source>
</evidence>
<proteinExistence type="inferred from homology"/>
<dbReference type="STRING" id="71657.SAMN02982996_03180"/>
<keyword evidence="8 10" id="KW-0472">Membrane</keyword>
<evidence type="ECO:0000256" key="11">
    <source>
        <dbReference type="SAM" id="Phobius"/>
    </source>
</evidence>
<dbReference type="Gene3D" id="2.60.40.2070">
    <property type="match status" value="1"/>
</dbReference>
<dbReference type="InterPro" id="IPR025949">
    <property type="entry name" value="PapC-like_C"/>
</dbReference>
<dbReference type="RefSeq" id="WP_074729356.1">
    <property type="nucleotide sequence ID" value="NZ_JBKGBT010000010.1"/>
</dbReference>
<accession>A0A1H4FPG5</accession>
<comment type="subcellular location">
    <subcellularLocation>
        <location evidence="1 10">Cell outer membrane</location>
        <topology evidence="1 10">Multi-pass membrane protein</topology>
    </subcellularLocation>
</comment>
<dbReference type="Pfam" id="PF13953">
    <property type="entry name" value="PapC_C"/>
    <property type="match status" value="1"/>
</dbReference>
<keyword evidence="15" id="KW-1185">Reference proteome</keyword>